<organism evidence="2 3">
    <name type="scientific">Candidatus Sungbacteria bacterium RIFCSPHIGHO2_02_FULL_51_29</name>
    <dbReference type="NCBI Taxonomy" id="1802273"/>
    <lineage>
        <taxon>Bacteria</taxon>
        <taxon>Candidatus Sungiibacteriota</taxon>
    </lineage>
</organism>
<feature type="domain" description="FAD dependent oxidoreductase" evidence="1">
    <location>
        <begin position="10"/>
        <end position="313"/>
    </location>
</feature>
<accession>A0A1G2KR68</accession>
<gene>
    <name evidence="2" type="ORF">A3C16_03240</name>
</gene>
<evidence type="ECO:0000313" key="3">
    <source>
        <dbReference type="Proteomes" id="UP000177811"/>
    </source>
</evidence>
<proteinExistence type="predicted"/>
<name>A0A1G2KR68_9BACT</name>
<evidence type="ECO:0000259" key="1">
    <source>
        <dbReference type="Pfam" id="PF01266"/>
    </source>
</evidence>
<dbReference type="SUPFAM" id="SSF51905">
    <property type="entry name" value="FAD/NAD(P)-binding domain"/>
    <property type="match status" value="1"/>
</dbReference>
<protein>
    <recommendedName>
        <fullName evidence="1">FAD dependent oxidoreductase domain-containing protein</fullName>
    </recommendedName>
</protein>
<evidence type="ECO:0000313" key="2">
    <source>
        <dbReference type="EMBL" id="OHA01880.1"/>
    </source>
</evidence>
<dbReference type="EMBL" id="MHQL01000052">
    <property type="protein sequence ID" value="OHA01880.1"/>
    <property type="molecule type" value="Genomic_DNA"/>
</dbReference>
<dbReference type="InterPro" id="IPR036188">
    <property type="entry name" value="FAD/NAD-bd_sf"/>
</dbReference>
<dbReference type="Pfam" id="PF01266">
    <property type="entry name" value="DAO"/>
    <property type="match status" value="1"/>
</dbReference>
<comment type="caution">
    <text evidence="2">The sequence shown here is derived from an EMBL/GenBank/DDBJ whole genome shotgun (WGS) entry which is preliminary data.</text>
</comment>
<dbReference type="AlphaFoldDB" id="A0A1G2KR68"/>
<dbReference type="Proteomes" id="UP000177811">
    <property type="component" value="Unassembled WGS sequence"/>
</dbReference>
<sequence length="365" mass="40230">MATGTRVKNIAVVGAGIYGTTAAIALARSGFSVDLFERERDILQAASGINQYRLHRGYHYPRSAETGSSSRGAVPTFLREYGDAVSDKNKHYYCIAREKSRVSGERFLNFCGESGLEHRTADLPHVRGEAIEVAIEGREFLVDPAKLRSIVRGRLTDVRVRLALGREVGAKDIRGYDAVVNCAYANLNAILEDHPEARRAYQFELCEKPVLKLPEHFRGVSIVVMDGPFFCIDPYADTDLHVMGNVVHAIHASNTGLFPIIPKEYVSVLNRGIVKNPRVTTINKFIEAAAHFMPDIRRAEHVGSMYTIRTVLPNVDSTDARPTIVSRTRGNIINVFSGKLGNSVQAAEEVARIVSDPALADVREA</sequence>
<reference evidence="2 3" key="1">
    <citation type="journal article" date="2016" name="Nat. Commun.">
        <title>Thousands of microbial genomes shed light on interconnected biogeochemical processes in an aquifer system.</title>
        <authorList>
            <person name="Anantharaman K."/>
            <person name="Brown C.T."/>
            <person name="Hug L.A."/>
            <person name="Sharon I."/>
            <person name="Castelle C.J."/>
            <person name="Probst A.J."/>
            <person name="Thomas B.C."/>
            <person name="Singh A."/>
            <person name="Wilkins M.J."/>
            <person name="Karaoz U."/>
            <person name="Brodie E.L."/>
            <person name="Williams K.H."/>
            <person name="Hubbard S.S."/>
            <person name="Banfield J.F."/>
        </authorList>
    </citation>
    <scope>NUCLEOTIDE SEQUENCE [LARGE SCALE GENOMIC DNA]</scope>
</reference>
<dbReference type="Gene3D" id="3.50.50.60">
    <property type="entry name" value="FAD/NAD(P)-binding domain"/>
    <property type="match status" value="1"/>
</dbReference>
<dbReference type="InterPro" id="IPR006076">
    <property type="entry name" value="FAD-dep_OxRdtase"/>
</dbReference>